<feature type="compositionally biased region" description="Low complexity" evidence="1">
    <location>
        <begin position="133"/>
        <end position="191"/>
    </location>
</feature>
<dbReference type="EMBL" id="JAEVFJ010000032">
    <property type="protein sequence ID" value="KAH8092519.1"/>
    <property type="molecule type" value="Genomic_DNA"/>
</dbReference>
<gene>
    <name evidence="2" type="ORF">BXZ70DRAFT_457954</name>
</gene>
<feature type="compositionally biased region" description="Low complexity" evidence="1">
    <location>
        <begin position="96"/>
        <end position="124"/>
    </location>
</feature>
<evidence type="ECO:0000256" key="1">
    <source>
        <dbReference type="SAM" id="MobiDB-lite"/>
    </source>
</evidence>
<protein>
    <submittedName>
        <fullName evidence="2">Uncharacterized protein</fullName>
    </submittedName>
</protein>
<proteinExistence type="predicted"/>
<feature type="compositionally biased region" description="Basic and acidic residues" evidence="1">
    <location>
        <begin position="333"/>
        <end position="350"/>
    </location>
</feature>
<evidence type="ECO:0000313" key="2">
    <source>
        <dbReference type="EMBL" id="KAH8092519.1"/>
    </source>
</evidence>
<reference evidence="2" key="1">
    <citation type="journal article" date="2021" name="New Phytol.">
        <title>Evolutionary innovations through gain and loss of genes in the ectomycorrhizal Boletales.</title>
        <authorList>
            <person name="Wu G."/>
            <person name="Miyauchi S."/>
            <person name="Morin E."/>
            <person name="Kuo A."/>
            <person name="Drula E."/>
            <person name="Varga T."/>
            <person name="Kohler A."/>
            <person name="Feng B."/>
            <person name="Cao Y."/>
            <person name="Lipzen A."/>
            <person name="Daum C."/>
            <person name="Hundley H."/>
            <person name="Pangilinan J."/>
            <person name="Johnson J."/>
            <person name="Barry K."/>
            <person name="LaButti K."/>
            <person name="Ng V."/>
            <person name="Ahrendt S."/>
            <person name="Min B."/>
            <person name="Choi I.G."/>
            <person name="Park H."/>
            <person name="Plett J.M."/>
            <person name="Magnuson J."/>
            <person name="Spatafora J.W."/>
            <person name="Nagy L.G."/>
            <person name="Henrissat B."/>
            <person name="Grigoriev I.V."/>
            <person name="Yang Z.L."/>
            <person name="Xu J."/>
            <person name="Martin F.M."/>
        </authorList>
    </citation>
    <scope>NUCLEOTIDE SEQUENCE</scope>
    <source>
        <strain evidence="2">KKN 215</strain>
    </source>
</reference>
<feature type="region of interest" description="Disordered" evidence="1">
    <location>
        <begin position="313"/>
        <end position="350"/>
    </location>
</feature>
<feature type="compositionally biased region" description="Basic and acidic residues" evidence="1">
    <location>
        <begin position="314"/>
        <end position="326"/>
    </location>
</feature>
<dbReference type="OrthoDB" id="2980827at2759"/>
<dbReference type="AlphaFoldDB" id="A0A8K0XM16"/>
<name>A0A8K0XM16_9AGAR</name>
<feature type="region of interest" description="Disordered" evidence="1">
    <location>
        <begin position="96"/>
        <end position="253"/>
    </location>
</feature>
<keyword evidence="3" id="KW-1185">Reference proteome</keyword>
<sequence length="366" mass="39543">MVYEKFVSWRGVLSFVTCTSSSPTDREHDFSTATAHLTMAPAIYVSTNLPLLQSNPMQLRSLPEESDEWLTPPTTASSISSADLCTWSASPRHGRFPTSPLASSSFPSGLSSTRPLPSVPSPSSSRRRPLPSVPSLSEPTTPLTPHTPYHSSSSSSLRPLPQPTLSTQTTPRHSPSSSASSFSSISTPATSDLDLPRAGTSSFTPLPPLPRATPLPPSAVPGNDGADLKHALGATPYGIPTGRPRGPGSEQEVVQGKVLGRMSCDDEACDIDGSTLTFRSKIVASSDAERNQSHGDDVNYEVVALRVGAGISRLGEERVDDRERTPRKGKGTKSNDREHRKWMWEKKGKRWTEQDYSQVLDSLRKL</sequence>
<accession>A0A8K0XM16</accession>
<dbReference type="Proteomes" id="UP000813824">
    <property type="component" value="Unassembled WGS sequence"/>
</dbReference>
<comment type="caution">
    <text evidence="2">The sequence shown here is derived from an EMBL/GenBank/DDBJ whole genome shotgun (WGS) entry which is preliminary data.</text>
</comment>
<evidence type="ECO:0000313" key="3">
    <source>
        <dbReference type="Proteomes" id="UP000813824"/>
    </source>
</evidence>
<organism evidence="2 3">
    <name type="scientific">Cristinia sonorae</name>
    <dbReference type="NCBI Taxonomy" id="1940300"/>
    <lineage>
        <taxon>Eukaryota</taxon>
        <taxon>Fungi</taxon>
        <taxon>Dikarya</taxon>
        <taxon>Basidiomycota</taxon>
        <taxon>Agaricomycotina</taxon>
        <taxon>Agaricomycetes</taxon>
        <taxon>Agaricomycetidae</taxon>
        <taxon>Agaricales</taxon>
        <taxon>Pleurotineae</taxon>
        <taxon>Stephanosporaceae</taxon>
        <taxon>Cristinia</taxon>
    </lineage>
</organism>
<feature type="compositionally biased region" description="Pro residues" evidence="1">
    <location>
        <begin position="205"/>
        <end position="219"/>
    </location>
</feature>